<dbReference type="EMBL" id="CM047748">
    <property type="protein sequence ID" value="KAJ0013223.1"/>
    <property type="molecule type" value="Genomic_DNA"/>
</dbReference>
<comment type="caution">
    <text evidence="1">The sequence shown here is derived from an EMBL/GenBank/DDBJ whole genome shotgun (WGS) entry which is preliminary data.</text>
</comment>
<organism evidence="1 2">
    <name type="scientific">Pistacia integerrima</name>
    <dbReference type="NCBI Taxonomy" id="434235"/>
    <lineage>
        <taxon>Eukaryota</taxon>
        <taxon>Viridiplantae</taxon>
        <taxon>Streptophyta</taxon>
        <taxon>Embryophyta</taxon>
        <taxon>Tracheophyta</taxon>
        <taxon>Spermatophyta</taxon>
        <taxon>Magnoliopsida</taxon>
        <taxon>eudicotyledons</taxon>
        <taxon>Gunneridae</taxon>
        <taxon>Pentapetalae</taxon>
        <taxon>rosids</taxon>
        <taxon>malvids</taxon>
        <taxon>Sapindales</taxon>
        <taxon>Anacardiaceae</taxon>
        <taxon>Pistacia</taxon>
    </lineage>
</organism>
<dbReference type="Proteomes" id="UP001163603">
    <property type="component" value="Chromosome 13"/>
</dbReference>
<name>A0ACC0X7H5_9ROSI</name>
<keyword evidence="2" id="KW-1185">Reference proteome</keyword>
<accession>A0ACC0X7H5</accession>
<sequence>MWYSQGCSPLWSPPPPFSTLPSTTSLGEIPAFFFSFPYPPSSDCLLCPTGFAANMAVMVAIGSIASLLAVGDKPLKNEKIAIFSDALNHASIIDGIRLVGRTKSAEPFIYKHYDMSHLKALFLFSMD</sequence>
<protein>
    <submittedName>
        <fullName evidence="1">Uncharacterized protein</fullName>
    </submittedName>
</protein>
<evidence type="ECO:0000313" key="2">
    <source>
        <dbReference type="Proteomes" id="UP001163603"/>
    </source>
</evidence>
<gene>
    <name evidence="1" type="ORF">Pint_20700</name>
</gene>
<evidence type="ECO:0000313" key="1">
    <source>
        <dbReference type="EMBL" id="KAJ0013223.1"/>
    </source>
</evidence>
<proteinExistence type="predicted"/>
<reference evidence="2" key="1">
    <citation type="journal article" date="2023" name="G3 (Bethesda)">
        <title>Genome assembly and association tests identify interacting loci associated with vigor, precocity, and sex in interspecific pistachio rootstocks.</title>
        <authorList>
            <person name="Palmer W."/>
            <person name="Jacygrad E."/>
            <person name="Sagayaradj S."/>
            <person name="Cavanaugh K."/>
            <person name="Han R."/>
            <person name="Bertier L."/>
            <person name="Beede B."/>
            <person name="Kafkas S."/>
            <person name="Golino D."/>
            <person name="Preece J."/>
            <person name="Michelmore R."/>
        </authorList>
    </citation>
    <scope>NUCLEOTIDE SEQUENCE [LARGE SCALE GENOMIC DNA]</scope>
</reference>